<evidence type="ECO:0000313" key="4">
    <source>
        <dbReference type="EMBL" id="KAK4012786.1"/>
    </source>
</evidence>
<feature type="signal peptide" evidence="3">
    <location>
        <begin position="1"/>
        <end position="21"/>
    </location>
</feature>
<sequence length="334" mass="37098">MMKALVWFLFTIFVVNPSCSAHAPMRCLVDTDCSKEFYCSSDMYCNPCISCQTTYKRQPPVSATCARVDEDCGNCLPGYQAEEWHGQRHSMKCYEFSAKPVSSEKPSSNTDFSTILTIFGGSLLISFFLVLALSAYFIKNTKLLFSRLNTTNTGIELENRNPSAPDLQHDQARSQDGINETDPLINSTQIHNEFIVQVEKDHLNSAIPIGPHHRDDDTLSEASQHTVPLSENINHGDNEEANDGPRETPTATSELSHPMSNASQTQQLPVDDERVTPIENPSPSDVVVAMPAEASDSQDPNEEGSRGRWKETSESLEIRLALGVNINRVKECWA</sequence>
<name>A0ABQ9ZIN7_9CRUS</name>
<feature type="compositionally biased region" description="Basic and acidic residues" evidence="1">
    <location>
        <begin position="303"/>
        <end position="314"/>
    </location>
</feature>
<keyword evidence="2" id="KW-0472">Membrane</keyword>
<proteinExistence type="predicted"/>
<organism evidence="4 5">
    <name type="scientific">Daphnia magna</name>
    <dbReference type="NCBI Taxonomy" id="35525"/>
    <lineage>
        <taxon>Eukaryota</taxon>
        <taxon>Metazoa</taxon>
        <taxon>Ecdysozoa</taxon>
        <taxon>Arthropoda</taxon>
        <taxon>Crustacea</taxon>
        <taxon>Branchiopoda</taxon>
        <taxon>Diplostraca</taxon>
        <taxon>Cladocera</taxon>
        <taxon>Anomopoda</taxon>
        <taxon>Daphniidae</taxon>
        <taxon>Daphnia</taxon>
    </lineage>
</organism>
<reference evidence="4 5" key="1">
    <citation type="journal article" date="2023" name="Nucleic Acids Res.">
        <title>The hologenome of Daphnia magna reveals possible DNA methylation and microbiome-mediated evolution of the host genome.</title>
        <authorList>
            <person name="Chaturvedi A."/>
            <person name="Li X."/>
            <person name="Dhandapani V."/>
            <person name="Marshall H."/>
            <person name="Kissane S."/>
            <person name="Cuenca-Cambronero M."/>
            <person name="Asole G."/>
            <person name="Calvet F."/>
            <person name="Ruiz-Romero M."/>
            <person name="Marangio P."/>
            <person name="Guigo R."/>
            <person name="Rago D."/>
            <person name="Mirbahai L."/>
            <person name="Eastwood N."/>
            <person name="Colbourne J.K."/>
            <person name="Zhou J."/>
            <person name="Mallon E."/>
            <person name="Orsini L."/>
        </authorList>
    </citation>
    <scope>NUCLEOTIDE SEQUENCE [LARGE SCALE GENOMIC DNA]</scope>
    <source>
        <strain evidence="4">LRV0_1</strain>
    </source>
</reference>
<keyword evidence="2" id="KW-1133">Transmembrane helix</keyword>
<keyword evidence="2" id="KW-0812">Transmembrane</keyword>
<feature type="compositionally biased region" description="Basic and acidic residues" evidence="1">
    <location>
        <begin position="234"/>
        <end position="246"/>
    </location>
</feature>
<gene>
    <name evidence="4" type="ORF">OUZ56_025038</name>
</gene>
<accession>A0ABQ9ZIN7</accession>
<dbReference type="Proteomes" id="UP001234178">
    <property type="component" value="Unassembled WGS sequence"/>
</dbReference>
<keyword evidence="3" id="KW-0732">Signal</keyword>
<evidence type="ECO:0000313" key="5">
    <source>
        <dbReference type="Proteomes" id="UP001234178"/>
    </source>
</evidence>
<dbReference type="EMBL" id="JAOYFB010000004">
    <property type="protein sequence ID" value="KAK4012786.1"/>
    <property type="molecule type" value="Genomic_DNA"/>
</dbReference>
<comment type="caution">
    <text evidence="4">The sequence shown here is derived from an EMBL/GenBank/DDBJ whole genome shotgun (WGS) entry which is preliminary data.</text>
</comment>
<feature type="transmembrane region" description="Helical" evidence="2">
    <location>
        <begin position="115"/>
        <end position="138"/>
    </location>
</feature>
<evidence type="ECO:0008006" key="6">
    <source>
        <dbReference type="Google" id="ProtNLM"/>
    </source>
</evidence>
<feature type="region of interest" description="Disordered" evidence="1">
    <location>
        <begin position="206"/>
        <end position="314"/>
    </location>
</feature>
<feature type="compositionally biased region" description="Polar residues" evidence="1">
    <location>
        <begin position="220"/>
        <end position="233"/>
    </location>
</feature>
<keyword evidence="5" id="KW-1185">Reference proteome</keyword>
<evidence type="ECO:0000256" key="1">
    <source>
        <dbReference type="SAM" id="MobiDB-lite"/>
    </source>
</evidence>
<evidence type="ECO:0000256" key="3">
    <source>
        <dbReference type="SAM" id="SignalP"/>
    </source>
</evidence>
<feature type="compositionally biased region" description="Polar residues" evidence="1">
    <location>
        <begin position="249"/>
        <end position="268"/>
    </location>
</feature>
<evidence type="ECO:0000256" key="2">
    <source>
        <dbReference type="SAM" id="Phobius"/>
    </source>
</evidence>
<feature type="chain" id="PRO_5046065411" description="TNFR-Cys domain-containing protein" evidence="3">
    <location>
        <begin position="22"/>
        <end position="334"/>
    </location>
</feature>
<protein>
    <recommendedName>
        <fullName evidence="6">TNFR-Cys domain-containing protein</fullName>
    </recommendedName>
</protein>